<dbReference type="AlphaFoldDB" id="A0A6J4PHT5"/>
<proteinExistence type="predicted"/>
<gene>
    <name evidence="1" type="ORF">AVDCRST_MAG84-6831</name>
</gene>
<dbReference type="EMBL" id="CADCTZ010001772">
    <property type="protein sequence ID" value="CAA9416268.1"/>
    <property type="molecule type" value="Genomic_DNA"/>
</dbReference>
<reference evidence="1" key="1">
    <citation type="submission" date="2020-02" db="EMBL/GenBank/DDBJ databases">
        <authorList>
            <person name="Meier V. D."/>
        </authorList>
    </citation>
    <scope>NUCLEOTIDE SEQUENCE</scope>
    <source>
        <strain evidence="1">AVDCRST_MAG84</strain>
    </source>
</reference>
<name>A0A6J4PHT5_9CYAN</name>
<sequence>MPTRNQTARCIPQAVNTSLTNDPHLEKVGNNYKKVDPFTLAHQARPSQPLGDRRLPRTYGDRYTAKLSYLGMLQPEPDKFPKCDRAKYLGLLRSSQNQYSLQNLFILSAGARQNRASPNLRNPLFVEAPARLPNFINLSVAIQ</sequence>
<evidence type="ECO:0000313" key="1">
    <source>
        <dbReference type="EMBL" id="CAA9416268.1"/>
    </source>
</evidence>
<accession>A0A6J4PHT5</accession>
<protein>
    <submittedName>
        <fullName evidence="1">Uncharacterized protein</fullName>
    </submittedName>
</protein>
<organism evidence="1">
    <name type="scientific">uncultured Microcoleus sp</name>
    <dbReference type="NCBI Taxonomy" id="259945"/>
    <lineage>
        <taxon>Bacteria</taxon>
        <taxon>Bacillati</taxon>
        <taxon>Cyanobacteriota</taxon>
        <taxon>Cyanophyceae</taxon>
        <taxon>Oscillatoriophycideae</taxon>
        <taxon>Oscillatoriales</taxon>
        <taxon>Microcoleaceae</taxon>
        <taxon>Microcoleus</taxon>
        <taxon>environmental samples</taxon>
    </lineage>
</organism>